<name>A0ABW6PXG7_9NOCA</name>
<gene>
    <name evidence="2" type="ORF">ACFYTF_30295</name>
</gene>
<dbReference type="RefSeq" id="WP_387703283.1">
    <property type="nucleotide sequence ID" value="NZ_JBIAMX010000032.1"/>
</dbReference>
<evidence type="ECO:0000313" key="2">
    <source>
        <dbReference type="EMBL" id="MFF0547135.1"/>
    </source>
</evidence>
<dbReference type="SUPFAM" id="SSF53756">
    <property type="entry name" value="UDP-Glycosyltransferase/glycogen phosphorylase"/>
    <property type="match status" value="1"/>
</dbReference>
<feature type="region of interest" description="Disordered" evidence="1">
    <location>
        <begin position="32"/>
        <end position="55"/>
    </location>
</feature>
<dbReference type="EMBL" id="JBIAMX010000032">
    <property type="protein sequence ID" value="MFF0547135.1"/>
    <property type="molecule type" value="Genomic_DNA"/>
</dbReference>
<dbReference type="Gene3D" id="3.40.50.2000">
    <property type="entry name" value="Glycogen Phosphorylase B"/>
    <property type="match status" value="2"/>
</dbReference>
<dbReference type="Proteomes" id="UP001601444">
    <property type="component" value="Unassembled WGS sequence"/>
</dbReference>
<sequence length="364" mass="40865">MSTTIAEVTPARTAVRVASVPASHVYVRHLSAPDGDGEVTRLPDPPPADGRTVPGGWWPPLMLDPGWIRANHRHFDVFHIHFGFDTVSPATLTDIVGELRTLGKPLVYTVHDLRNPHQPDPAGHDEQLDVLIRGADELLTLTPGAAAVIADRWHRQCRVLSHPHVVERDLIRAPRRSPGPFTVGVHVKSLRANMDPFPVLEVLADTVADLPDTVLRIDLHDELFEPGNHWYAPEVGRRLLDFGRRPHVEVHQHPYFTDDELWQYLSSLSVSVLPYRFGTHSGWLEACYDLGTAVIAPSCGFYREQRPCHVFTFDEDRFDPESLARAVLASRETPAARATWPARRAERRDLAAAHHALYRQALAR</sequence>
<reference evidence="2 3" key="1">
    <citation type="submission" date="2024-10" db="EMBL/GenBank/DDBJ databases">
        <title>The Natural Products Discovery Center: Release of the First 8490 Sequenced Strains for Exploring Actinobacteria Biosynthetic Diversity.</title>
        <authorList>
            <person name="Kalkreuter E."/>
            <person name="Kautsar S.A."/>
            <person name="Yang D."/>
            <person name="Bader C.D."/>
            <person name="Teijaro C.N."/>
            <person name="Fluegel L."/>
            <person name="Davis C.M."/>
            <person name="Simpson J.R."/>
            <person name="Lauterbach L."/>
            <person name="Steele A.D."/>
            <person name="Gui C."/>
            <person name="Meng S."/>
            <person name="Li G."/>
            <person name="Viehrig K."/>
            <person name="Ye F."/>
            <person name="Su P."/>
            <person name="Kiefer A.F."/>
            <person name="Nichols A."/>
            <person name="Cepeda A.J."/>
            <person name="Yan W."/>
            <person name="Fan B."/>
            <person name="Jiang Y."/>
            <person name="Adhikari A."/>
            <person name="Zheng C.-J."/>
            <person name="Schuster L."/>
            <person name="Cowan T.M."/>
            <person name="Smanski M.J."/>
            <person name="Chevrette M.G."/>
            <person name="De Carvalho L.P.S."/>
            <person name="Shen B."/>
        </authorList>
    </citation>
    <scope>NUCLEOTIDE SEQUENCE [LARGE SCALE GENOMIC DNA]</scope>
    <source>
        <strain evidence="2 3">NPDC004045</strain>
    </source>
</reference>
<comment type="caution">
    <text evidence="2">The sequence shown here is derived from an EMBL/GenBank/DDBJ whole genome shotgun (WGS) entry which is preliminary data.</text>
</comment>
<evidence type="ECO:0000256" key="1">
    <source>
        <dbReference type="SAM" id="MobiDB-lite"/>
    </source>
</evidence>
<protein>
    <submittedName>
        <fullName evidence="2">Glycosyltransferase family 1 protein</fullName>
    </submittedName>
</protein>
<proteinExistence type="predicted"/>
<keyword evidence="3" id="KW-1185">Reference proteome</keyword>
<evidence type="ECO:0000313" key="3">
    <source>
        <dbReference type="Proteomes" id="UP001601444"/>
    </source>
</evidence>
<organism evidence="2 3">
    <name type="scientific">Nocardia thailandica</name>
    <dbReference type="NCBI Taxonomy" id="257275"/>
    <lineage>
        <taxon>Bacteria</taxon>
        <taxon>Bacillati</taxon>
        <taxon>Actinomycetota</taxon>
        <taxon>Actinomycetes</taxon>
        <taxon>Mycobacteriales</taxon>
        <taxon>Nocardiaceae</taxon>
        <taxon>Nocardia</taxon>
    </lineage>
</organism>
<accession>A0ABW6PXG7</accession>